<accession>A0AAV4W504</accession>
<comment type="caution">
    <text evidence="1">The sequence shown here is derived from an EMBL/GenBank/DDBJ whole genome shotgun (WGS) entry which is preliminary data.</text>
</comment>
<proteinExistence type="predicted"/>
<protein>
    <submittedName>
        <fullName evidence="1">Uncharacterized protein</fullName>
    </submittedName>
</protein>
<dbReference type="Proteomes" id="UP001054945">
    <property type="component" value="Unassembled WGS sequence"/>
</dbReference>
<dbReference type="AlphaFoldDB" id="A0AAV4W504"/>
<evidence type="ECO:0000313" key="2">
    <source>
        <dbReference type="Proteomes" id="UP001054945"/>
    </source>
</evidence>
<sequence>MYHDECRELHLLEDDEHWDLTLADAVLNSSPHQIRQLFAILLKICFPSQACVLWDEN</sequence>
<keyword evidence="2" id="KW-1185">Reference proteome</keyword>
<name>A0AAV4W504_CAEEX</name>
<feature type="non-terminal residue" evidence="1">
    <location>
        <position position="57"/>
    </location>
</feature>
<gene>
    <name evidence="1" type="primary">EVAR_19532_1</name>
    <name evidence="1" type="ORF">CEXT_797901</name>
</gene>
<reference evidence="1 2" key="1">
    <citation type="submission" date="2021-06" db="EMBL/GenBank/DDBJ databases">
        <title>Caerostris extrusa draft genome.</title>
        <authorList>
            <person name="Kono N."/>
            <person name="Arakawa K."/>
        </authorList>
    </citation>
    <scope>NUCLEOTIDE SEQUENCE [LARGE SCALE GENOMIC DNA]</scope>
</reference>
<organism evidence="1 2">
    <name type="scientific">Caerostris extrusa</name>
    <name type="common">Bark spider</name>
    <name type="synonym">Caerostris bankana</name>
    <dbReference type="NCBI Taxonomy" id="172846"/>
    <lineage>
        <taxon>Eukaryota</taxon>
        <taxon>Metazoa</taxon>
        <taxon>Ecdysozoa</taxon>
        <taxon>Arthropoda</taxon>
        <taxon>Chelicerata</taxon>
        <taxon>Arachnida</taxon>
        <taxon>Araneae</taxon>
        <taxon>Araneomorphae</taxon>
        <taxon>Entelegynae</taxon>
        <taxon>Araneoidea</taxon>
        <taxon>Araneidae</taxon>
        <taxon>Caerostris</taxon>
    </lineage>
</organism>
<evidence type="ECO:0000313" key="1">
    <source>
        <dbReference type="EMBL" id="GIY77841.1"/>
    </source>
</evidence>
<dbReference type="EMBL" id="BPLR01015688">
    <property type="protein sequence ID" value="GIY77841.1"/>
    <property type="molecule type" value="Genomic_DNA"/>
</dbReference>